<dbReference type="Proteomes" id="UP000823660">
    <property type="component" value="Unassembled WGS sequence"/>
</dbReference>
<feature type="domain" description="Putative auto-transporter adhesin head GIN" evidence="2">
    <location>
        <begin position="41"/>
        <end position="245"/>
    </location>
</feature>
<dbReference type="InterPro" id="IPR021255">
    <property type="entry name" value="DUF2807"/>
</dbReference>
<reference evidence="3" key="1">
    <citation type="submission" date="2020-10" db="EMBL/GenBank/DDBJ databases">
        <authorList>
            <person name="Gilroy R."/>
        </authorList>
    </citation>
    <scope>NUCLEOTIDE SEQUENCE</scope>
    <source>
        <strain evidence="3">B1-15692</strain>
    </source>
</reference>
<evidence type="ECO:0000259" key="2">
    <source>
        <dbReference type="Pfam" id="PF10988"/>
    </source>
</evidence>
<dbReference type="Gene3D" id="2.160.20.120">
    <property type="match status" value="1"/>
</dbReference>
<feature type="chain" id="PRO_5038648608" evidence="1">
    <location>
        <begin position="21"/>
        <end position="262"/>
    </location>
</feature>
<evidence type="ECO:0000313" key="4">
    <source>
        <dbReference type="Proteomes" id="UP000823660"/>
    </source>
</evidence>
<comment type="caution">
    <text evidence="3">The sequence shown here is derived from an EMBL/GenBank/DDBJ whole genome shotgun (WGS) entry which is preliminary data.</text>
</comment>
<keyword evidence="1" id="KW-0732">Signal</keyword>
<evidence type="ECO:0000256" key="1">
    <source>
        <dbReference type="SAM" id="SignalP"/>
    </source>
</evidence>
<dbReference type="EMBL" id="JADIMH010000007">
    <property type="protein sequence ID" value="MBO8466401.1"/>
    <property type="molecule type" value="Genomic_DNA"/>
</dbReference>
<name>A0A9D9I5K6_9BACT</name>
<evidence type="ECO:0000313" key="3">
    <source>
        <dbReference type="EMBL" id="MBO8466401.1"/>
    </source>
</evidence>
<proteinExistence type="predicted"/>
<dbReference type="AlphaFoldDB" id="A0A9D9I5K6"/>
<reference evidence="3" key="2">
    <citation type="journal article" date="2021" name="PeerJ">
        <title>Extensive microbial diversity within the chicken gut microbiome revealed by metagenomics and culture.</title>
        <authorList>
            <person name="Gilroy R."/>
            <person name="Ravi A."/>
            <person name="Getino M."/>
            <person name="Pursley I."/>
            <person name="Horton D.L."/>
            <person name="Alikhan N.F."/>
            <person name="Baker D."/>
            <person name="Gharbi K."/>
            <person name="Hall N."/>
            <person name="Watson M."/>
            <person name="Adriaenssens E.M."/>
            <person name="Foster-Nyarko E."/>
            <person name="Jarju S."/>
            <person name="Secka A."/>
            <person name="Antonio M."/>
            <person name="Oren A."/>
            <person name="Chaudhuri R.R."/>
            <person name="La Ragione R."/>
            <person name="Hildebrand F."/>
            <person name="Pallen M.J."/>
        </authorList>
    </citation>
    <scope>NUCLEOTIDE SEQUENCE</scope>
    <source>
        <strain evidence="3">B1-15692</strain>
    </source>
</reference>
<sequence length="262" mass="26513">MKKMFFLVASLAILSLTSCASVNSVRLSGALTEKSYEVSCDYSSIDVSSSIKVLYSLNTDKVTVQADSAVLGMVCVEEKGKVLKIYMRGGFNKGDIGPVTVTVPASDGLERVGLGGASCFESGFAIEADSFTVDIHGASSFNADLVIAGKLCMEASGASNIGSAVSAKDLTVDASGASDVNVSGKADSYSIYVSGASTVSSKKAYVETGTLSCTVSGAGSAHVKCNGSASGNVSGASSLYLYGDAEADISTSGASSLHRRAS</sequence>
<feature type="signal peptide" evidence="1">
    <location>
        <begin position="1"/>
        <end position="20"/>
    </location>
</feature>
<gene>
    <name evidence="3" type="ORF">IAB99_01390</name>
</gene>
<accession>A0A9D9I5K6</accession>
<organism evidence="3 4">
    <name type="scientific">Candidatus Cryptobacteroides faecipullorum</name>
    <dbReference type="NCBI Taxonomy" id="2840764"/>
    <lineage>
        <taxon>Bacteria</taxon>
        <taxon>Pseudomonadati</taxon>
        <taxon>Bacteroidota</taxon>
        <taxon>Bacteroidia</taxon>
        <taxon>Bacteroidales</taxon>
        <taxon>Candidatus Cryptobacteroides</taxon>
    </lineage>
</organism>
<dbReference type="PROSITE" id="PS51257">
    <property type="entry name" value="PROKAR_LIPOPROTEIN"/>
    <property type="match status" value="1"/>
</dbReference>
<dbReference type="Pfam" id="PF10988">
    <property type="entry name" value="DUF2807"/>
    <property type="match status" value="1"/>
</dbReference>
<protein>
    <submittedName>
        <fullName evidence="3">DUF2807 domain-containing protein</fullName>
    </submittedName>
</protein>